<protein>
    <submittedName>
        <fullName evidence="4">DUF4102 domain-containing protein</fullName>
    </submittedName>
</protein>
<dbReference type="PANTHER" id="PTHR30629:SF2">
    <property type="entry name" value="PROPHAGE INTEGRASE INTS-RELATED"/>
    <property type="match status" value="1"/>
</dbReference>
<name>A0A937X378_9BACT</name>
<dbReference type="EMBL" id="VGJX01000452">
    <property type="protein sequence ID" value="MBM3275124.1"/>
    <property type="molecule type" value="Genomic_DNA"/>
</dbReference>
<keyword evidence="2" id="KW-0229">DNA integration</keyword>
<comment type="similarity">
    <text evidence="1">Belongs to the 'phage' integrase family.</text>
</comment>
<evidence type="ECO:0000313" key="4">
    <source>
        <dbReference type="EMBL" id="MBM3275124.1"/>
    </source>
</evidence>
<dbReference type="PANTHER" id="PTHR30629">
    <property type="entry name" value="PROPHAGE INTEGRASE"/>
    <property type="match status" value="1"/>
</dbReference>
<dbReference type="Gene3D" id="3.30.160.390">
    <property type="entry name" value="Integrase, DNA-binding domain"/>
    <property type="match status" value="1"/>
</dbReference>
<evidence type="ECO:0000256" key="1">
    <source>
        <dbReference type="ARBA" id="ARBA00008857"/>
    </source>
</evidence>
<reference evidence="4 5" key="1">
    <citation type="submission" date="2019-03" db="EMBL/GenBank/DDBJ databases">
        <title>Lake Tanganyika Metagenome-Assembled Genomes (MAGs).</title>
        <authorList>
            <person name="Tran P."/>
        </authorList>
    </citation>
    <scope>NUCLEOTIDE SEQUENCE [LARGE SCALE GENOMIC DNA]</scope>
    <source>
        <strain evidence="4">K_DeepCast_65m_m2_236</strain>
    </source>
</reference>
<gene>
    <name evidence="4" type="ORF">FJZ00_08215</name>
</gene>
<feature type="non-terminal residue" evidence="4">
    <location>
        <position position="167"/>
    </location>
</feature>
<dbReference type="Proteomes" id="UP000703893">
    <property type="component" value="Unassembled WGS sequence"/>
</dbReference>
<evidence type="ECO:0000256" key="2">
    <source>
        <dbReference type="ARBA" id="ARBA00022908"/>
    </source>
</evidence>
<dbReference type="AlphaFoldDB" id="A0A937X378"/>
<feature type="domain" description="Integrase DNA-binding" evidence="3">
    <location>
        <begin position="11"/>
        <end position="98"/>
    </location>
</feature>
<accession>A0A937X378</accession>
<evidence type="ECO:0000259" key="3">
    <source>
        <dbReference type="Pfam" id="PF13356"/>
    </source>
</evidence>
<dbReference type="InterPro" id="IPR038488">
    <property type="entry name" value="Integrase_DNA-bd_sf"/>
</dbReference>
<dbReference type="GO" id="GO:0015074">
    <property type="term" value="P:DNA integration"/>
    <property type="evidence" value="ECO:0007669"/>
    <property type="project" value="UniProtKB-KW"/>
</dbReference>
<evidence type="ECO:0000313" key="5">
    <source>
        <dbReference type="Proteomes" id="UP000703893"/>
    </source>
</evidence>
<dbReference type="Pfam" id="PF13356">
    <property type="entry name" value="Arm-DNA-bind_3"/>
    <property type="match status" value="1"/>
</dbReference>
<sequence>MAENLRRFDFTMARLAALKPAKPGKRDRYWDEKVKGLTLRVTDRGAKAYYVTRWVGTRSEEIRLGAFPDLIVEAARDLAQAAIVSQVRGEDLGERKRALRGEPTFKELFDWWKVLPTKRGRKSASYIKDATWQFETYLEMWGGRKASHIKRTDVRDLHSKIGAKHPY</sequence>
<comment type="caution">
    <text evidence="4">The sequence shown here is derived from an EMBL/GenBank/DDBJ whole genome shotgun (WGS) entry which is preliminary data.</text>
</comment>
<dbReference type="InterPro" id="IPR050808">
    <property type="entry name" value="Phage_Integrase"/>
</dbReference>
<proteinExistence type="inferred from homology"/>
<organism evidence="4 5">
    <name type="scientific">Candidatus Tanganyikabacteria bacterium</name>
    <dbReference type="NCBI Taxonomy" id="2961651"/>
    <lineage>
        <taxon>Bacteria</taxon>
        <taxon>Bacillati</taxon>
        <taxon>Candidatus Sericytochromatia</taxon>
        <taxon>Candidatus Tanganyikabacteria</taxon>
    </lineage>
</organism>
<dbReference type="InterPro" id="IPR025166">
    <property type="entry name" value="Integrase_DNA_bind_dom"/>
</dbReference>